<reference evidence="1" key="1">
    <citation type="submission" date="2023-05" db="EMBL/GenBank/DDBJ databases">
        <authorList>
            <person name="Stuckert A."/>
        </authorList>
    </citation>
    <scope>NUCLEOTIDE SEQUENCE</scope>
</reference>
<protein>
    <submittedName>
        <fullName evidence="1">Uncharacterized protein</fullName>
    </submittedName>
</protein>
<keyword evidence="2" id="KW-1185">Reference proteome</keyword>
<feature type="non-terminal residue" evidence="1">
    <location>
        <position position="1"/>
    </location>
</feature>
<evidence type="ECO:0000313" key="1">
    <source>
        <dbReference type="EMBL" id="CAI9547662.1"/>
    </source>
</evidence>
<name>A0ABN9BJ22_9NEOB</name>
<dbReference type="Proteomes" id="UP001162483">
    <property type="component" value="Unassembled WGS sequence"/>
</dbReference>
<organism evidence="1 2">
    <name type="scientific">Staurois parvus</name>
    <dbReference type="NCBI Taxonomy" id="386267"/>
    <lineage>
        <taxon>Eukaryota</taxon>
        <taxon>Metazoa</taxon>
        <taxon>Chordata</taxon>
        <taxon>Craniata</taxon>
        <taxon>Vertebrata</taxon>
        <taxon>Euteleostomi</taxon>
        <taxon>Amphibia</taxon>
        <taxon>Batrachia</taxon>
        <taxon>Anura</taxon>
        <taxon>Neobatrachia</taxon>
        <taxon>Ranoidea</taxon>
        <taxon>Ranidae</taxon>
        <taxon>Staurois</taxon>
    </lineage>
</organism>
<sequence>SLGPSILGGRSSAATASVPLSISCSAVPPFSTAEVVSTPLLEAEVPFNKANRFSAHLSQSTFSVLQSEVLRSTPSTAGGDTGQSGSADTSHISLLFKQICGTKFLTSTGCNTTPSPPCSDGASFNSGTLPYILSVLTDSVNPLSP</sequence>
<comment type="caution">
    <text evidence="1">The sequence shown here is derived from an EMBL/GenBank/DDBJ whole genome shotgun (WGS) entry which is preliminary data.</text>
</comment>
<dbReference type="EMBL" id="CATNWA010004387">
    <property type="protein sequence ID" value="CAI9547662.1"/>
    <property type="molecule type" value="Genomic_DNA"/>
</dbReference>
<evidence type="ECO:0000313" key="2">
    <source>
        <dbReference type="Proteomes" id="UP001162483"/>
    </source>
</evidence>
<accession>A0ABN9BJ22</accession>
<proteinExistence type="predicted"/>
<gene>
    <name evidence="1" type="ORF">SPARVUS_LOCUS3037002</name>
</gene>